<dbReference type="AlphaFoldDB" id="A0A084QUC4"/>
<sequence>MAPQSAKANYKSYEAQARMVRAIVAAHPDVKWNYKEITACYGSDMTEHALNHRFRRLRAHCTIIREGRKEGLDMKDLLLDLPDKQEAVDKNNIAKYFGESTADGIQFQFRGIKKDVQRLKDVEKAGGDVARCLNLGAGTGTGTAVSTPTHIKAPRPSGSRSTGGKRKNTSPIKRSQSDDEDMDDDDIDSWSVRDEEEESPSKRAKNGAPPGQKNGTPSRRAAVKAAATIADATAELQAGEDLSDELMTPTSFRAPKAPAAPSLFGNVPERQAYTNPAPDALRDQHIFNSRGADAYLGGEFISTSFSYDGGAQYGESFDDGEI</sequence>
<evidence type="ECO:0000313" key="3">
    <source>
        <dbReference type="Proteomes" id="UP000028524"/>
    </source>
</evidence>
<feature type="region of interest" description="Disordered" evidence="1">
    <location>
        <begin position="137"/>
        <end position="281"/>
    </location>
</feature>
<feature type="compositionally biased region" description="Low complexity" evidence="1">
    <location>
        <begin position="223"/>
        <end position="237"/>
    </location>
</feature>
<dbReference type="InParanoid" id="A0A084QUC4"/>
<dbReference type="OrthoDB" id="4828117at2759"/>
<dbReference type="OMA" id="WSEHEDT"/>
<evidence type="ECO:0000313" key="2">
    <source>
        <dbReference type="EMBL" id="KFA67559.1"/>
    </source>
</evidence>
<dbReference type="STRING" id="1283841.A0A084QUC4"/>
<gene>
    <name evidence="2" type="ORF">S40285_04274</name>
</gene>
<protein>
    <submittedName>
        <fullName evidence="2">Uncharacterized protein</fullName>
    </submittedName>
</protein>
<proteinExistence type="predicted"/>
<organism evidence="2 3">
    <name type="scientific">Stachybotrys chlorohalonatus (strain IBT 40285)</name>
    <dbReference type="NCBI Taxonomy" id="1283841"/>
    <lineage>
        <taxon>Eukaryota</taxon>
        <taxon>Fungi</taxon>
        <taxon>Dikarya</taxon>
        <taxon>Ascomycota</taxon>
        <taxon>Pezizomycotina</taxon>
        <taxon>Sordariomycetes</taxon>
        <taxon>Hypocreomycetidae</taxon>
        <taxon>Hypocreales</taxon>
        <taxon>Stachybotryaceae</taxon>
        <taxon>Stachybotrys</taxon>
    </lineage>
</organism>
<accession>A0A084QUC4</accession>
<reference evidence="2 3" key="1">
    <citation type="journal article" date="2014" name="BMC Genomics">
        <title>Comparative genome sequencing reveals chemotype-specific gene clusters in the toxigenic black mold Stachybotrys.</title>
        <authorList>
            <person name="Semeiks J."/>
            <person name="Borek D."/>
            <person name="Otwinowski Z."/>
            <person name="Grishin N.V."/>
        </authorList>
    </citation>
    <scope>NUCLEOTIDE SEQUENCE [LARGE SCALE GENOMIC DNA]</scope>
    <source>
        <strain evidence="2 3">IBT 40285</strain>
    </source>
</reference>
<feature type="compositionally biased region" description="Acidic residues" evidence="1">
    <location>
        <begin position="178"/>
        <end position="198"/>
    </location>
</feature>
<dbReference type="HOGENOM" id="CLU_039071_0_1_1"/>
<name>A0A084QUC4_STAC4</name>
<dbReference type="Proteomes" id="UP000028524">
    <property type="component" value="Unassembled WGS sequence"/>
</dbReference>
<keyword evidence="3" id="KW-1185">Reference proteome</keyword>
<dbReference type="EMBL" id="KL660186">
    <property type="protein sequence ID" value="KFA67559.1"/>
    <property type="molecule type" value="Genomic_DNA"/>
</dbReference>
<evidence type="ECO:0000256" key="1">
    <source>
        <dbReference type="SAM" id="MobiDB-lite"/>
    </source>
</evidence>